<evidence type="ECO:0000313" key="1">
    <source>
        <dbReference type="EMBL" id="KAH0621472.1"/>
    </source>
</evidence>
<dbReference type="Proteomes" id="UP000826234">
    <property type="component" value="Unassembled WGS sequence"/>
</dbReference>
<dbReference type="EMBL" id="JAIPUX010003289">
    <property type="protein sequence ID" value="KAH0621472.1"/>
    <property type="molecule type" value="Genomic_DNA"/>
</dbReference>
<proteinExistence type="predicted"/>
<name>A0ABQ7SVV8_PHRPL</name>
<gene>
    <name evidence="1" type="ORF">JD844_022825</name>
</gene>
<comment type="caution">
    <text evidence="1">The sequence shown here is derived from an EMBL/GenBank/DDBJ whole genome shotgun (WGS) entry which is preliminary data.</text>
</comment>
<organism evidence="1 2">
    <name type="scientific">Phrynosoma platyrhinos</name>
    <name type="common">Desert horned lizard</name>
    <dbReference type="NCBI Taxonomy" id="52577"/>
    <lineage>
        <taxon>Eukaryota</taxon>
        <taxon>Metazoa</taxon>
        <taxon>Chordata</taxon>
        <taxon>Craniata</taxon>
        <taxon>Vertebrata</taxon>
        <taxon>Euteleostomi</taxon>
        <taxon>Lepidosauria</taxon>
        <taxon>Squamata</taxon>
        <taxon>Bifurcata</taxon>
        <taxon>Unidentata</taxon>
        <taxon>Episquamata</taxon>
        <taxon>Toxicofera</taxon>
        <taxon>Iguania</taxon>
        <taxon>Phrynosomatidae</taxon>
        <taxon>Phrynosomatinae</taxon>
        <taxon>Phrynosoma</taxon>
    </lineage>
</organism>
<sequence>MHSQFFLPPEEWPFRAEFLPLTSFGAMPPHLYLQLSPYMLALPQTAPAAFPIEKQQAHNVTSAAVNKGQMSDFIHLGSSRRLWKFLEDSKLQDGKKNQTSKAYRITELEKILEVNLIQCRLCTVAFVPASLWGKEGEQRGEDKEGNTAKKPESAAAASIIFTVPSSTTLAATTTTTTASGVADLWLCLATVLSPRYSWDH</sequence>
<reference evidence="1 2" key="1">
    <citation type="journal article" date="2022" name="Gigascience">
        <title>A chromosome-level genome assembly and annotation of the desert horned lizard, Phrynosoma platyrhinos, provides insight into chromosomal rearrangements among reptiles.</title>
        <authorList>
            <person name="Koochekian N."/>
            <person name="Ascanio A."/>
            <person name="Farleigh K."/>
            <person name="Card D.C."/>
            <person name="Schield D.R."/>
            <person name="Castoe T.A."/>
            <person name="Jezkova T."/>
        </authorList>
    </citation>
    <scope>NUCLEOTIDE SEQUENCE [LARGE SCALE GENOMIC DNA]</scope>
    <source>
        <strain evidence="1">NK-2021</strain>
    </source>
</reference>
<keyword evidence="2" id="KW-1185">Reference proteome</keyword>
<accession>A0ABQ7SVV8</accession>
<evidence type="ECO:0000313" key="2">
    <source>
        <dbReference type="Proteomes" id="UP000826234"/>
    </source>
</evidence>
<protein>
    <submittedName>
        <fullName evidence="1">Uncharacterized protein</fullName>
    </submittedName>
</protein>